<evidence type="ECO:0000256" key="4">
    <source>
        <dbReference type="ARBA" id="ARBA00022833"/>
    </source>
</evidence>
<dbReference type="InterPro" id="IPR003656">
    <property type="entry name" value="Znf_BED"/>
</dbReference>
<dbReference type="EMBL" id="CAJOBZ010000070">
    <property type="protein sequence ID" value="CAF4948265.1"/>
    <property type="molecule type" value="Genomic_DNA"/>
</dbReference>
<evidence type="ECO:0000256" key="3">
    <source>
        <dbReference type="ARBA" id="ARBA00022771"/>
    </source>
</evidence>
<keyword evidence="2" id="KW-0479">Metal-binding</keyword>
<dbReference type="Proteomes" id="UP000663880">
    <property type="component" value="Unassembled WGS sequence"/>
</dbReference>
<evidence type="ECO:0000313" key="10">
    <source>
        <dbReference type="EMBL" id="CAF4948265.1"/>
    </source>
</evidence>
<reference evidence="10" key="1">
    <citation type="submission" date="2021-02" db="EMBL/GenBank/DDBJ databases">
        <authorList>
            <person name="Steward A R."/>
        </authorList>
    </citation>
    <scope>NUCLEOTIDE SEQUENCE</scope>
</reference>
<dbReference type="OrthoDB" id="10043784at2759"/>
<keyword evidence="11" id="KW-1185">Reference proteome</keyword>
<sequence length="184" mass="20849">MSSSANSSIVWTYFKKLDARNVSCNLCGKNNKSSGNTTNLATHLKTKHHHAFAQLTIKKRQILRQRHIKQAKTLIISRPNTGLTESNSFSDNQEGLVSQVNHQEEDTQSLENISVFSRSPKLKQQTVLQLFEKSASYDDGCERHIAITQSLVYMIIKDNLPLSCVEKEGLQQFVRTACPRYKLP</sequence>
<evidence type="ECO:0000256" key="2">
    <source>
        <dbReference type="ARBA" id="ARBA00022723"/>
    </source>
</evidence>
<proteinExistence type="predicted"/>
<dbReference type="PROSITE" id="PS50808">
    <property type="entry name" value="ZF_BED"/>
    <property type="match status" value="1"/>
</dbReference>
<dbReference type="PANTHER" id="PTHR46481:SF10">
    <property type="entry name" value="ZINC FINGER BED DOMAIN-CONTAINING PROTEIN 39"/>
    <property type="match status" value="1"/>
</dbReference>
<gene>
    <name evidence="10" type="ORF">PMACD_LOCUS15423</name>
</gene>
<evidence type="ECO:0000313" key="11">
    <source>
        <dbReference type="Proteomes" id="UP000663880"/>
    </source>
</evidence>
<keyword evidence="6" id="KW-0804">Transcription</keyword>
<evidence type="ECO:0000256" key="1">
    <source>
        <dbReference type="ARBA" id="ARBA00004123"/>
    </source>
</evidence>
<evidence type="ECO:0000256" key="5">
    <source>
        <dbReference type="ARBA" id="ARBA00023015"/>
    </source>
</evidence>
<comment type="subcellular location">
    <subcellularLocation>
        <location evidence="1">Nucleus</location>
    </subcellularLocation>
</comment>
<feature type="domain" description="BED-type" evidence="9">
    <location>
        <begin position="5"/>
        <end position="55"/>
    </location>
</feature>
<name>A0A821XUG9_9NEOP</name>
<dbReference type="PANTHER" id="PTHR46481">
    <property type="entry name" value="ZINC FINGER BED DOMAIN-CONTAINING PROTEIN 4"/>
    <property type="match status" value="1"/>
</dbReference>
<evidence type="ECO:0000256" key="7">
    <source>
        <dbReference type="ARBA" id="ARBA00023242"/>
    </source>
</evidence>
<dbReference type="SUPFAM" id="SSF57667">
    <property type="entry name" value="beta-beta-alpha zinc fingers"/>
    <property type="match status" value="1"/>
</dbReference>
<keyword evidence="7" id="KW-0539">Nucleus</keyword>
<evidence type="ECO:0000256" key="8">
    <source>
        <dbReference type="PROSITE-ProRule" id="PRU00027"/>
    </source>
</evidence>
<evidence type="ECO:0000256" key="6">
    <source>
        <dbReference type="ARBA" id="ARBA00023163"/>
    </source>
</evidence>
<dbReference type="GO" id="GO:0003677">
    <property type="term" value="F:DNA binding"/>
    <property type="evidence" value="ECO:0007669"/>
    <property type="project" value="InterPro"/>
</dbReference>
<dbReference type="SUPFAM" id="SSF140996">
    <property type="entry name" value="Hermes dimerisation domain"/>
    <property type="match status" value="1"/>
</dbReference>
<evidence type="ECO:0000259" key="9">
    <source>
        <dbReference type="PROSITE" id="PS50808"/>
    </source>
</evidence>
<keyword evidence="3 8" id="KW-0863">Zinc-finger</keyword>
<comment type="caution">
    <text evidence="10">The sequence shown here is derived from an EMBL/GenBank/DDBJ whole genome shotgun (WGS) entry which is preliminary data.</text>
</comment>
<dbReference type="InterPro" id="IPR052035">
    <property type="entry name" value="ZnF_BED_domain_contain"/>
</dbReference>
<dbReference type="InterPro" id="IPR036236">
    <property type="entry name" value="Znf_C2H2_sf"/>
</dbReference>
<dbReference type="SMART" id="SM00614">
    <property type="entry name" value="ZnF_BED"/>
    <property type="match status" value="1"/>
</dbReference>
<dbReference type="Pfam" id="PF02892">
    <property type="entry name" value="zf-BED"/>
    <property type="match status" value="1"/>
</dbReference>
<protein>
    <recommendedName>
        <fullName evidence="9">BED-type domain-containing protein</fullName>
    </recommendedName>
</protein>
<keyword evidence="4" id="KW-0862">Zinc</keyword>
<dbReference type="GO" id="GO:0005634">
    <property type="term" value="C:nucleus"/>
    <property type="evidence" value="ECO:0007669"/>
    <property type="project" value="UniProtKB-SubCell"/>
</dbReference>
<accession>A0A821XUG9</accession>
<keyword evidence="5" id="KW-0805">Transcription regulation</keyword>
<organism evidence="10 11">
    <name type="scientific">Pieris macdunnoughi</name>
    <dbReference type="NCBI Taxonomy" id="345717"/>
    <lineage>
        <taxon>Eukaryota</taxon>
        <taxon>Metazoa</taxon>
        <taxon>Ecdysozoa</taxon>
        <taxon>Arthropoda</taxon>
        <taxon>Hexapoda</taxon>
        <taxon>Insecta</taxon>
        <taxon>Pterygota</taxon>
        <taxon>Neoptera</taxon>
        <taxon>Endopterygota</taxon>
        <taxon>Lepidoptera</taxon>
        <taxon>Glossata</taxon>
        <taxon>Ditrysia</taxon>
        <taxon>Papilionoidea</taxon>
        <taxon>Pieridae</taxon>
        <taxon>Pierinae</taxon>
        <taxon>Pieris</taxon>
    </lineage>
</organism>
<dbReference type="GO" id="GO:0008270">
    <property type="term" value="F:zinc ion binding"/>
    <property type="evidence" value="ECO:0007669"/>
    <property type="project" value="UniProtKB-KW"/>
</dbReference>
<dbReference type="AlphaFoldDB" id="A0A821XUG9"/>
<dbReference type="GO" id="GO:0009791">
    <property type="term" value="P:post-embryonic development"/>
    <property type="evidence" value="ECO:0007669"/>
    <property type="project" value="UniProtKB-ARBA"/>
</dbReference>